<organism evidence="1">
    <name type="scientific">Anguilla anguilla</name>
    <name type="common">European freshwater eel</name>
    <name type="synonym">Muraena anguilla</name>
    <dbReference type="NCBI Taxonomy" id="7936"/>
    <lineage>
        <taxon>Eukaryota</taxon>
        <taxon>Metazoa</taxon>
        <taxon>Chordata</taxon>
        <taxon>Craniata</taxon>
        <taxon>Vertebrata</taxon>
        <taxon>Euteleostomi</taxon>
        <taxon>Actinopterygii</taxon>
        <taxon>Neopterygii</taxon>
        <taxon>Teleostei</taxon>
        <taxon>Anguilliformes</taxon>
        <taxon>Anguillidae</taxon>
        <taxon>Anguilla</taxon>
    </lineage>
</organism>
<dbReference type="EMBL" id="GBXM01042548">
    <property type="protein sequence ID" value="JAH66029.1"/>
    <property type="molecule type" value="Transcribed_RNA"/>
</dbReference>
<name>A0A0E9UJJ0_ANGAN</name>
<dbReference type="AlphaFoldDB" id="A0A0E9UJJ0"/>
<proteinExistence type="predicted"/>
<protein>
    <submittedName>
        <fullName evidence="1">Uncharacterized protein</fullName>
    </submittedName>
</protein>
<accession>A0A0E9UJJ0</accession>
<sequence length="50" mass="5557">MLCLFCVTVFSPIFCNNSSYKSHFLISFPNSRGAWSLSLCTNVCVCICKA</sequence>
<reference evidence="1" key="2">
    <citation type="journal article" date="2015" name="Fish Shellfish Immunol.">
        <title>Early steps in the European eel (Anguilla anguilla)-Vibrio vulnificus interaction in the gills: Role of the RtxA13 toxin.</title>
        <authorList>
            <person name="Callol A."/>
            <person name="Pajuelo D."/>
            <person name="Ebbesson L."/>
            <person name="Teles M."/>
            <person name="MacKenzie S."/>
            <person name="Amaro C."/>
        </authorList>
    </citation>
    <scope>NUCLEOTIDE SEQUENCE</scope>
</reference>
<reference evidence="1" key="1">
    <citation type="submission" date="2014-11" db="EMBL/GenBank/DDBJ databases">
        <authorList>
            <person name="Amaro Gonzalez C."/>
        </authorList>
    </citation>
    <scope>NUCLEOTIDE SEQUENCE</scope>
</reference>
<evidence type="ECO:0000313" key="1">
    <source>
        <dbReference type="EMBL" id="JAH66029.1"/>
    </source>
</evidence>